<comment type="similarity">
    <text evidence="1 3">Belongs to the TPP enzyme family.</text>
</comment>
<dbReference type="InterPro" id="IPR012000">
    <property type="entry name" value="Thiamin_PyroP_enz_cen_dom"/>
</dbReference>
<feature type="domain" description="Thiamine pyrophosphate enzyme central" evidence="4">
    <location>
        <begin position="187"/>
        <end position="313"/>
    </location>
</feature>
<dbReference type="InterPro" id="IPR045229">
    <property type="entry name" value="TPP_enz"/>
</dbReference>
<evidence type="ECO:0000313" key="7">
    <source>
        <dbReference type="EMBL" id="TKK79690.1"/>
    </source>
</evidence>
<dbReference type="GO" id="GO:0005948">
    <property type="term" value="C:acetolactate synthase complex"/>
    <property type="evidence" value="ECO:0007669"/>
    <property type="project" value="TreeGrafter"/>
</dbReference>
<dbReference type="GO" id="GO:0003984">
    <property type="term" value="F:acetolactate synthase activity"/>
    <property type="evidence" value="ECO:0007669"/>
    <property type="project" value="TreeGrafter"/>
</dbReference>
<dbReference type="PANTHER" id="PTHR18968:SF13">
    <property type="entry name" value="ACETOLACTATE SYNTHASE CATALYTIC SUBUNIT, MITOCHONDRIAL"/>
    <property type="match status" value="1"/>
</dbReference>
<dbReference type="InterPro" id="IPR012001">
    <property type="entry name" value="Thiamin_PyroP_enz_TPP-bd_dom"/>
</dbReference>
<evidence type="ECO:0000313" key="8">
    <source>
        <dbReference type="Proteomes" id="UP000305836"/>
    </source>
</evidence>
<evidence type="ECO:0000256" key="2">
    <source>
        <dbReference type="ARBA" id="ARBA00023052"/>
    </source>
</evidence>
<evidence type="ECO:0000259" key="5">
    <source>
        <dbReference type="Pfam" id="PF02775"/>
    </source>
</evidence>
<accession>A0A4U3LV02</accession>
<dbReference type="Pfam" id="PF02776">
    <property type="entry name" value="TPP_enzyme_N"/>
    <property type="match status" value="1"/>
</dbReference>
<proteinExistence type="inferred from homology"/>
<dbReference type="Proteomes" id="UP000305836">
    <property type="component" value="Unassembled WGS sequence"/>
</dbReference>
<gene>
    <name evidence="7" type="ORF">FDA38_14995</name>
</gene>
<dbReference type="InterPro" id="IPR029035">
    <property type="entry name" value="DHS-like_NAD/FAD-binding_dom"/>
</dbReference>
<dbReference type="CDD" id="cd07035">
    <property type="entry name" value="TPP_PYR_POX_like"/>
    <property type="match status" value="1"/>
</dbReference>
<dbReference type="GO" id="GO:0009099">
    <property type="term" value="P:L-valine biosynthetic process"/>
    <property type="evidence" value="ECO:0007669"/>
    <property type="project" value="TreeGrafter"/>
</dbReference>
<evidence type="ECO:0000259" key="6">
    <source>
        <dbReference type="Pfam" id="PF02776"/>
    </source>
</evidence>
<dbReference type="InterPro" id="IPR011766">
    <property type="entry name" value="TPP_enzyme_TPP-bd"/>
</dbReference>
<dbReference type="AlphaFoldDB" id="A0A4U3LV02"/>
<dbReference type="InterPro" id="IPR029061">
    <property type="entry name" value="THDP-binding"/>
</dbReference>
<dbReference type="GO" id="GO:0009097">
    <property type="term" value="P:isoleucine biosynthetic process"/>
    <property type="evidence" value="ECO:0007669"/>
    <property type="project" value="TreeGrafter"/>
</dbReference>
<organism evidence="7 8">
    <name type="scientific">Kribbella jiaozuonensis</name>
    <dbReference type="NCBI Taxonomy" id="2575441"/>
    <lineage>
        <taxon>Bacteria</taxon>
        <taxon>Bacillati</taxon>
        <taxon>Actinomycetota</taxon>
        <taxon>Actinomycetes</taxon>
        <taxon>Propionibacteriales</taxon>
        <taxon>Kribbellaceae</taxon>
        <taxon>Kribbella</taxon>
    </lineage>
</organism>
<feature type="domain" description="Thiamine pyrophosphate enzyme N-terminal TPP-binding" evidence="6">
    <location>
        <begin position="1"/>
        <end position="100"/>
    </location>
</feature>
<comment type="caution">
    <text evidence="7">The sequence shown here is derived from an EMBL/GenBank/DDBJ whole genome shotgun (WGS) entry which is preliminary data.</text>
</comment>
<feature type="domain" description="Thiamine pyrophosphate enzyme TPP-binding" evidence="5">
    <location>
        <begin position="374"/>
        <end position="520"/>
    </location>
</feature>
<protein>
    <submittedName>
        <fullName evidence="7">Thiamine pyrophosphate-binding protein</fullName>
    </submittedName>
</protein>
<dbReference type="GO" id="GO:0030976">
    <property type="term" value="F:thiamine pyrophosphate binding"/>
    <property type="evidence" value="ECO:0007669"/>
    <property type="project" value="InterPro"/>
</dbReference>
<reference evidence="7 8" key="1">
    <citation type="submission" date="2019-04" db="EMBL/GenBank/DDBJ databases">
        <title>Kribbella sp. NEAU-THZ 27 nov., a novel actinomycete isolated from soil.</title>
        <authorList>
            <person name="Duan L."/>
        </authorList>
    </citation>
    <scope>NUCLEOTIDE SEQUENCE [LARGE SCALE GENOMIC DNA]</scope>
    <source>
        <strain evidence="8">NEAU-THZ27</strain>
    </source>
</reference>
<dbReference type="GO" id="GO:0050660">
    <property type="term" value="F:flavin adenine dinucleotide binding"/>
    <property type="evidence" value="ECO:0007669"/>
    <property type="project" value="TreeGrafter"/>
</dbReference>
<dbReference type="SUPFAM" id="SSF52467">
    <property type="entry name" value="DHS-like NAD/FAD-binding domain"/>
    <property type="match status" value="1"/>
</dbReference>
<evidence type="ECO:0000256" key="1">
    <source>
        <dbReference type="ARBA" id="ARBA00007812"/>
    </source>
</evidence>
<keyword evidence="2 3" id="KW-0786">Thiamine pyrophosphate</keyword>
<name>A0A4U3LV02_9ACTN</name>
<dbReference type="SUPFAM" id="SSF52518">
    <property type="entry name" value="Thiamin diphosphate-binding fold (THDP-binding)"/>
    <property type="match status" value="2"/>
</dbReference>
<dbReference type="OrthoDB" id="3203527at2"/>
<evidence type="ECO:0000256" key="3">
    <source>
        <dbReference type="RuleBase" id="RU362132"/>
    </source>
</evidence>
<dbReference type="Gene3D" id="3.40.50.1220">
    <property type="entry name" value="TPP-binding domain"/>
    <property type="match status" value="1"/>
</dbReference>
<sequence>MNVADAVGRALAAAGVRQVFGVVGSGNFHLTNSMVAGGARFVAARHEGGAATMADAYSRMSGTVAALTVHQGCGLTNAMTGIAEAAKSRTPMVVVAAEVLEPRSNFYVDQEALARAVGAVPARITSAETAVEEAQAAVATAAGERRTVLLNVPLPVQPLELPPPAAAGTAERLLRDAVVPDDADAGALVELLRRAERPVFVAGRGSRGQRQVLEALAERCGALLSTSAVAHGLFHGNPWSLGISGGFASPRTAELIRAADLIVGWGCALNMWTMRHGQLIGPDATVVQVDDDASALGAHREIHLGITGDVGLTAALALDAFGEQRTGYRTAELGSVRWRDVEYDDTSTAERIDPRTLSIALDDLLPAERVLAVDSGNFMGYPSAYLDVPDENGMCFTQAFQSIGLGLATAIGAALAQPDRLPVAALGDGGALMSAAELDTVRRLGLPMLVVVYNDDAYGAEVHHFAPGGHALDTVTFPPTDIGAIARGYGFEAATVRTVGDLAAVKDWLNGARSAPMLVDAKVADQPSWWLEEAFRGH</sequence>
<dbReference type="PANTHER" id="PTHR18968">
    <property type="entry name" value="THIAMINE PYROPHOSPHATE ENZYMES"/>
    <property type="match status" value="1"/>
</dbReference>
<dbReference type="Gene3D" id="3.40.50.970">
    <property type="match status" value="2"/>
</dbReference>
<dbReference type="CDD" id="cd00568">
    <property type="entry name" value="TPP_enzymes"/>
    <property type="match status" value="1"/>
</dbReference>
<evidence type="ECO:0000259" key="4">
    <source>
        <dbReference type="Pfam" id="PF00205"/>
    </source>
</evidence>
<dbReference type="Pfam" id="PF00205">
    <property type="entry name" value="TPP_enzyme_M"/>
    <property type="match status" value="1"/>
</dbReference>
<dbReference type="RefSeq" id="WP_137254641.1">
    <property type="nucleotide sequence ID" value="NZ_JBHSPQ010000001.1"/>
</dbReference>
<dbReference type="Pfam" id="PF02775">
    <property type="entry name" value="TPP_enzyme_C"/>
    <property type="match status" value="1"/>
</dbReference>
<dbReference type="GO" id="GO:0000287">
    <property type="term" value="F:magnesium ion binding"/>
    <property type="evidence" value="ECO:0007669"/>
    <property type="project" value="InterPro"/>
</dbReference>
<dbReference type="EMBL" id="SZPZ01000002">
    <property type="protein sequence ID" value="TKK79690.1"/>
    <property type="molecule type" value="Genomic_DNA"/>
</dbReference>
<keyword evidence="8" id="KW-1185">Reference proteome</keyword>